<accession>A0A4Q4ST18</accession>
<name>A0A4Q4ST18_9PEZI</name>
<proteinExistence type="predicted"/>
<dbReference type="AlphaFoldDB" id="A0A4Q4ST18"/>
<feature type="compositionally biased region" description="Basic and acidic residues" evidence="1">
    <location>
        <begin position="98"/>
        <end position="108"/>
    </location>
</feature>
<feature type="region of interest" description="Disordered" evidence="1">
    <location>
        <begin position="32"/>
        <end position="192"/>
    </location>
</feature>
<evidence type="ECO:0000256" key="1">
    <source>
        <dbReference type="SAM" id="MobiDB-lite"/>
    </source>
</evidence>
<dbReference type="Proteomes" id="UP000293360">
    <property type="component" value="Unassembled WGS sequence"/>
</dbReference>
<dbReference type="PANTHER" id="PTHR42084:SF1">
    <property type="entry name" value="SERINE_THREONINE-PROTEIN KINASE PPK6"/>
    <property type="match status" value="1"/>
</dbReference>
<gene>
    <name evidence="2" type="ORF">DL764_010991</name>
</gene>
<comment type="caution">
    <text evidence="2">The sequence shown here is derived from an EMBL/GenBank/DDBJ whole genome shotgun (WGS) entry which is preliminary data.</text>
</comment>
<feature type="compositionally biased region" description="Low complexity" evidence="1">
    <location>
        <begin position="159"/>
        <end position="181"/>
    </location>
</feature>
<dbReference type="STRING" id="155417.A0A4Q4ST18"/>
<sequence>MKPKGPNVDVELLFDADDFGGEQEDNDEFGEFETVQNPPEFMPETRTTQPTRTVESASQLLSELNLTEPASPYPQAPRSPSFRDRNPFPGLALTTPHQEAEKKLEKNSKATPVTAWPSVDDNSAGSNAIDENWGSFEDIPEDKEQSVTEPTSSAWGLNSVKPTEPTSKKSSLTPKTTGSTSLDSSWNWDPVDTKPEAEIKASNDHLPPTNVPPPSVLLSIFPQLFDEAARSLYQPSMSISAAGSKGMKLASVDKAQTAREDREATDVVTMWNEQIGRLRSAVAAANSSLKDSGNHLMVPDIRETMQVQTTKGVPTAVKACLICGLKRDERIPKVDYRDDHLMAQRRKPTKVSRKLTDPQTDRGMSLALSIGGDVPALRTAPFGESS</sequence>
<organism evidence="2 3">
    <name type="scientific">Monosporascus ibericus</name>
    <dbReference type="NCBI Taxonomy" id="155417"/>
    <lineage>
        <taxon>Eukaryota</taxon>
        <taxon>Fungi</taxon>
        <taxon>Dikarya</taxon>
        <taxon>Ascomycota</taxon>
        <taxon>Pezizomycotina</taxon>
        <taxon>Sordariomycetes</taxon>
        <taxon>Xylariomycetidae</taxon>
        <taxon>Xylariales</taxon>
        <taxon>Xylariales incertae sedis</taxon>
        <taxon>Monosporascus</taxon>
    </lineage>
</organism>
<feature type="region of interest" description="Disordered" evidence="1">
    <location>
        <begin position="345"/>
        <end position="366"/>
    </location>
</feature>
<feature type="compositionally biased region" description="Polar residues" evidence="1">
    <location>
        <begin position="45"/>
        <end position="65"/>
    </location>
</feature>
<evidence type="ECO:0000313" key="2">
    <source>
        <dbReference type="EMBL" id="RYO74068.1"/>
    </source>
</evidence>
<reference evidence="2 3" key="1">
    <citation type="submission" date="2018-06" db="EMBL/GenBank/DDBJ databases">
        <title>Complete Genomes of Monosporascus.</title>
        <authorList>
            <person name="Robinson A.J."/>
            <person name="Natvig D.O."/>
        </authorList>
    </citation>
    <scope>NUCLEOTIDE SEQUENCE [LARGE SCALE GENOMIC DNA]</scope>
    <source>
        <strain evidence="2 3">CBS 110550</strain>
    </source>
</reference>
<dbReference type="EMBL" id="QJNU01001595">
    <property type="protein sequence ID" value="RYO74068.1"/>
    <property type="molecule type" value="Genomic_DNA"/>
</dbReference>
<keyword evidence="3" id="KW-1185">Reference proteome</keyword>
<dbReference type="PANTHER" id="PTHR42084">
    <property type="entry name" value="YALI0E26631P"/>
    <property type="match status" value="1"/>
</dbReference>
<dbReference type="OrthoDB" id="5420391at2759"/>
<evidence type="ECO:0000313" key="3">
    <source>
        <dbReference type="Proteomes" id="UP000293360"/>
    </source>
</evidence>
<feature type="compositionally biased region" description="Polar residues" evidence="1">
    <location>
        <begin position="147"/>
        <end position="156"/>
    </location>
</feature>
<protein>
    <submittedName>
        <fullName evidence="2">Uncharacterized protein</fullName>
    </submittedName>
</protein>